<proteinExistence type="predicted"/>
<dbReference type="InterPro" id="IPR013786">
    <property type="entry name" value="AcylCoA_DH/ox_N"/>
</dbReference>
<feature type="domain" description="Acyl-CoA dehydrogenase/oxidase N-terminal" evidence="2">
    <location>
        <begin position="14"/>
        <end position="118"/>
    </location>
</feature>
<dbReference type="InterPro" id="IPR046373">
    <property type="entry name" value="Acyl-CoA_Oxase/DH_mid-dom_sf"/>
</dbReference>
<dbReference type="Gene3D" id="1.20.140.10">
    <property type="entry name" value="Butyryl-CoA Dehydrogenase, subunit A, domain 3"/>
    <property type="match status" value="1"/>
</dbReference>
<dbReference type="InterPro" id="IPR036250">
    <property type="entry name" value="AcylCo_DH-like_C"/>
</dbReference>
<dbReference type="Pfam" id="PF02771">
    <property type="entry name" value="Acyl-CoA_dh_N"/>
    <property type="match status" value="1"/>
</dbReference>
<feature type="domain" description="Acyl-CoA dehydrogenase C-terminal" evidence="3">
    <location>
        <begin position="255"/>
        <end position="373"/>
    </location>
</feature>
<comment type="caution">
    <text evidence="4">The sequence shown here is derived from an EMBL/GenBank/DDBJ whole genome shotgun (WGS) entry which is preliminary data.</text>
</comment>
<dbReference type="PIRSF" id="PIRSF016578">
    <property type="entry name" value="HsaA"/>
    <property type="match status" value="1"/>
</dbReference>
<dbReference type="GO" id="GO:0003995">
    <property type="term" value="F:acyl-CoA dehydrogenase activity"/>
    <property type="evidence" value="ECO:0007669"/>
    <property type="project" value="TreeGrafter"/>
</dbReference>
<sequence length="419" mass="45342">MAFTLTAEQQRWVDIASSLAPDIAKASRRDDEAAAFPTETFALLREAGILNLAVPRQFGGEGPATGNAHLTAYLVTEQVSRACAATGWDLIIHYHQCGAVARLGNDEQKRRILGDVVTKGAIMGSLGSEVNHQEQTAAKDATRKLIFQAEMAPVKGGFLANAAKHFCSNAPVADYMLYWSIAPGANAATDGLTLSIVTKDSPGLTFSRHGWDDIIGLRSSVSWSAKLDNVFIPWDNVLGEPGDFVQKDPYTLELSQAFHLLGAAQGALDYVLEVLRARPFLQNEEGLMVTLGELSGEVQASRGSCLIANSLWEQERFGDAALASLRAHHTARETAIHVITKVFDMVGTRALFKTAPLERLWRDVRTASLHTRASQLLRLVADADVAGHYAPKQKYGALVDKPKTWADLGIAREPSSAVA</sequence>
<protein>
    <submittedName>
        <fullName evidence="4">Alkylation response protein AidB-like acyl-CoA dehydrogenase</fullName>
    </submittedName>
</protein>
<evidence type="ECO:0000256" key="1">
    <source>
        <dbReference type="ARBA" id="ARBA00023002"/>
    </source>
</evidence>
<keyword evidence="1" id="KW-0560">Oxidoreductase</keyword>
<dbReference type="InterPro" id="IPR037069">
    <property type="entry name" value="AcylCoA_DH/ox_N_sf"/>
</dbReference>
<evidence type="ECO:0000313" key="4">
    <source>
        <dbReference type="EMBL" id="PXW54106.1"/>
    </source>
</evidence>
<dbReference type="GO" id="GO:0050660">
    <property type="term" value="F:flavin adenine dinucleotide binding"/>
    <property type="evidence" value="ECO:0007669"/>
    <property type="project" value="InterPro"/>
</dbReference>
<evidence type="ECO:0000259" key="3">
    <source>
        <dbReference type="Pfam" id="PF08028"/>
    </source>
</evidence>
<reference evidence="4 5" key="1">
    <citation type="submission" date="2018-05" db="EMBL/GenBank/DDBJ databases">
        <title>Genomic Encyclopedia of Type Strains, Phase IV (KMG-IV): sequencing the most valuable type-strain genomes for metagenomic binning, comparative biology and taxonomic classification.</title>
        <authorList>
            <person name="Goeker M."/>
        </authorList>
    </citation>
    <scope>NUCLEOTIDE SEQUENCE [LARGE SCALE GENOMIC DNA]</scope>
    <source>
        <strain evidence="4 5">DSM 6462</strain>
    </source>
</reference>
<dbReference type="SUPFAM" id="SSF56645">
    <property type="entry name" value="Acyl-CoA dehydrogenase NM domain-like"/>
    <property type="match status" value="1"/>
</dbReference>
<organism evidence="4 5">
    <name type="scientific">Chelatococcus asaccharovorans</name>
    <dbReference type="NCBI Taxonomy" id="28210"/>
    <lineage>
        <taxon>Bacteria</taxon>
        <taxon>Pseudomonadati</taxon>
        <taxon>Pseudomonadota</taxon>
        <taxon>Alphaproteobacteria</taxon>
        <taxon>Hyphomicrobiales</taxon>
        <taxon>Chelatococcaceae</taxon>
        <taxon>Chelatococcus</taxon>
    </lineage>
</organism>
<dbReference type="PANTHER" id="PTHR43884:SF12">
    <property type="entry name" value="ISOVALERYL-COA DEHYDROGENASE, MITOCHONDRIAL-RELATED"/>
    <property type="match status" value="1"/>
</dbReference>
<dbReference type="Gene3D" id="2.40.110.10">
    <property type="entry name" value="Butyryl-CoA Dehydrogenase, subunit A, domain 2"/>
    <property type="match status" value="1"/>
</dbReference>
<dbReference type="AlphaFoldDB" id="A0A2V3TXK8"/>
<dbReference type="SUPFAM" id="SSF47203">
    <property type="entry name" value="Acyl-CoA dehydrogenase C-terminal domain-like"/>
    <property type="match status" value="1"/>
</dbReference>
<dbReference type="InterPro" id="IPR009100">
    <property type="entry name" value="AcylCoA_DH/oxidase_NM_dom_sf"/>
</dbReference>
<evidence type="ECO:0000259" key="2">
    <source>
        <dbReference type="Pfam" id="PF02771"/>
    </source>
</evidence>
<accession>A0A2V3TXK8</accession>
<dbReference type="Gene3D" id="1.10.540.10">
    <property type="entry name" value="Acyl-CoA dehydrogenase/oxidase, N-terminal domain"/>
    <property type="match status" value="1"/>
</dbReference>
<dbReference type="EMBL" id="QJJK01000012">
    <property type="protein sequence ID" value="PXW54106.1"/>
    <property type="molecule type" value="Genomic_DNA"/>
</dbReference>
<gene>
    <name evidence="4" type="ORF">C7450_112135</name>
</gene>
<dbReference type="Proteomes" id="UP000248021">
    <property type="component" value="Unassembled WGS sequence"/>
</dbReference>
<dbReference type="InterPro" id="IPR013107">
    <property type="entry name" value="Acyl-CoA_DH_C"/>
</dbReference>
<dbReference type="Pfam" id="PF08028">
    <property type="entry name" value="Acyl-CoA_dh_2"/>
    <property type="match status" value="1"/>
</dbReference>
<dbReference type="OrthoDB" id="6184213at2"/>
<evidence type="ECO:0000313" key="5">
    <source>
        <dbReference type="Proteomes" id="UP000248021"/>
    </source>
</evidence>
<keyword evidence="5" id="KW-1185">Reference proteome</keyword>
<dbReference type="PANTHER" id="PTHR43884">
    <property type="entry name" value="ACYL-COA DEHYDROGENASE"/>
    <property type="match status" value="1"/>
</dbReference>
<name>A0A2V3TXK8_9HYPH</name>
<dbReference type="RefSeq" id="WP_110377346.1">
    <property type="nucleotide sequence ID" value="NZ_JAHBRY010000002.1"/>
</dbReference>